<reference evidence="4" key="1">
    <citation type="journal article" date="2019" name="Int. J. Syst. Evol. Microbiol.">
        <title>The Global Catalogue of Microorganisms (GCM) 10K type strain sequencing project: providing services to taxonomists for standard genome sequencing and annotation.</title>
        <authorList>
            <consortium name="The Broad Institute Genomics Platform"/>
            <consortium name="The Broad Institute Genome Sequencing Center for Infectious Disease"/>
            <person name="Wu L."/>
            <person name="Ma J."/>
        </authorList>
    </citation>
    <scope>NUCLEOTIDE SEQUENCE [LARGE SCALE GENOMIC DNA]</scope>
    <source>
        <strain evidence="4">NBRC 108728</strain>
    </source>
</reference>
<keyword evidence="1" id="KW-1133">Transmembrane helix</keyword>
<keyword evidence="4" id="KW-1185">Reference proteome</keyword>
<dbReference type="RefSeq" id="WP_286343870.1">
    <property type="nucleotide sequence ID" value="NZ_AP027732.1"/>
</dbReference>
<dbReference type="Proteomes" id="UP001321486">
    <property type="component" value="Chromosome"/>
</dbReference>
<organism evidence="3 4">
    <name type="scientific">Frondihabitans sucicola</name>
    <dbReference type="NCBI Taxonomy" id="1268041"/>
    <lineage>
        <taxon>Bacteria</taxon>
        <taxon>Bacillati</taxon>
        <taxon>Actinomycetota</taxon>
        <taxon>Actinomycetes</taxon>
        <taxon>Micrococcales</taxon>
        <taxon>Microbacteriaceae</taxon>
        <taxon>Frondihabitans</taxon>
    </lineage>
</organism>
<evidence type="ECO:0000313" key="4">
    <source>
        <dbReference type="Proteomes" id="UP001321486"/>
    </source>
</evidence>
<dbReference type="SMART" id="SM00327">
    <property type="entry name" value="VWA"/>
    <property type="match status" value="1"/>
</dbReference>
<dbReference type="Gene3D" id="3.40.50.410">
    <property type="entry name" value="von Willebrand factor, type A domain"/>
    <property type="match status" value="1"/>
</dbReference>
<accession>A0ABM8GRE8</accession>
<name>A0ABM8GRE8_9MICO</name>
<feature type="transmembrane region" description="Helical" evidence="1">
    <location>
        <begin position="62"/>
        <end position="82"/>
    </location>
</feature>
<dbReference type="PROSITE" id="PS50234">
    <property type="entry name" value="VWFA"/>
    <property type="match status" value="1"/>
</dbReference>
<gene>
    <name evidence="3" type="ORF">GCM10025867_32460</name>
</gene>
<dbReference type="EMBL" id="AP027732">
    <property type="protein sequence ID" value="BDZ51005.1"/>
    <property type="molecule type" value="Genomic_DNA"/>
</dbReference>
<keyword evidence="1" id="KW-0812">Transmembrane</keyword>
<keyword evidence="1" id="KW-0472">Membrane</keyword>
<sequence length="333" mass="36125">MELIFWWMPLAAAAVAGGGVWLYLAWRRRSRARLQRDGVPVAHSERLTELPEYQRVLRRYRALLAGVLTIVVVASGVGVLLASRVSSVEVVQPQSYKRDIMLCLDVSGSMTDVDAKIVDTFASLAKNLHGERVGLTVFDSSAVQVFPLTDDYDYVKTELTTYRDSFRSQGESGLRYWTGTDLGEGASLIGDGLSSCVLGFDGDSSSKRPKSIVLATDNYVNGSPIFTLKQAGDLATKHDVRVYAIDPVDYSADGTPDTVATQLKDVVDKTGGGFYGLSSTDTVPAIVQKIDDQEAGLFTGARRLVVSDHPGPLVVAGLLLLMASFGLLWRVRL</sequence>
<dbReference type="SUPFAM" id="SSF53300">
    <property type="entry name" value="vWA-like"/>
    <property type="match status" value="1"/>
</dbReference>
<protein>
    <recommendedName>
        <fullName evidence="2">VWFA domain-containing protein</fullName>
    </recommendedName>
</protein>
<dbReference type="InterPro" id="IPR002035">
    <property type="entry name" value="VWF_A"/>
</dbReference>
<dbReference type="InterPro" id="IPR036465">
    <property type="entry name" value="vWFA_dom_sf"/>
</dbReference>
<dbReference type="Pfam" id="PF13519">
    <property type="entry name" value="VWA_2"/>
    <property type="match status" value="1"/>
</dbReference>
<evidence type="ECO:0000259" key="2">
    <source>
        <dbReference type="PROSITE" id="PS50234"/>
    </source>
</evidence>
<evidence type="ECO:0000313" key="3">
    <source>
        <dbReference type="EMBL" id="BDZ51005.1"/>
    </source>
</evidence>
<proteinExistence type="predicted"/>
<feature type="transmembrane region" description="Helical" evidence="1">
    <location>
        <begin position="311"/>
        <end position="329"/>
    </location>
</feature>
<evidence type="ECO:0000256" key="1">
    <source>
        <dbReference type="SAM" id="Phobius"/>
    </source>
</evidence>
<feature type="domain" description="VWFA" evidence="2">
    <location>
        <begin position="99"/>
        <end position="290"/>
    </location>
</feature>
<feature type="transmembrane region" description="Helical" evidence="1">
    <location>
        <begin position="6"/>
        <end position="26"/>
    </location>
</feature>